<evidence type="ECO:0000259" key="4">
    <source>
        <dbReference type="PROSITE" id="PS51164"/>
    </source>
</evidence>
<dbReference type="SMART" id="SM00236">
    <property type="entry name" value="fCBD"/>
    <property type="match status" value="1"/>
</dbReference>
<sequence>MLFKWTLLAAYSAIAQAGTVIWDGTFNNFNSPSDFDKWSWANQVGTYQWYIHGSGATSNYLNLDSSYKNPAQTNEKHGLKMTIDTTATWNSQMERAELIPQTTANLGTGTLFYHFSIKRSNTNAPDSSLEHQIAFFESHFTELKYGVSPNPTNLQWHVGGVSKWGTPFTADTWFNFAYEINFSAQTVGLWHSTGGNPLTKVVQNIGASTYTNSADFHVGVLRIVNRNPPEDWYWSGVYIESGSINTAIGNGSGGGGSTTTRPATTTTAPSSTSTPTSTSTTTTTTASGPYQTQWGQCGGTGYTGPTECAPPATCKAVSPPYYYQCQ</sequence>
<accession>A0A409YLZ5</accession>
<comment type="caution">
    <text evidence="5">The sequence shown here is derived from an EMBL/GenBank/DDBJ whole genome shotgun (WGS) entry which is preliminary data.</text>
</comment>
<evidence type="ECO:0000256" key="1">
    <source>
        <dbReference type="ARBA" id="ARBA00022729"/>
    </source>
</evidence>
<protein>
    <recommendedName>
        <fullName evidence="4">CBM1 domain-containing protein</fullName>
    </recommendedName>
</protein>
<keyword evidence="1 3" id="KW-0732">Signal</keyword>
<dbReference type="PANTHER" id="PTHR34612">
    <property type="entry name" value="GH131_N DOMAIN-CONTAINING PROTEIN"/>
    <property type="match status" value="1"/>
</dbReference>
<evidence type="ECO:0000313" key="6">
    <source>
        <dbReference type="Proteomes" id="UP000284842"/>
    </source>
</evidence>
<dbReference type="Pfam" id="PF00734">
    <property type="entry name" value="CBM_1"/>
    <property type="match status" value="1"/>
</dbReference>
<feature type="domain" description="CBM1" evidence="4">
    <location>
        <begin position="289"/>
        <end position="326"/>
    </location>
</feature>
<dbReference type="InParanoid" id="A0A409YLZ5"/>
<dbReference type="InterPro" id="IPR041524">
    <property type="entry name" value="GH131_N"/>
</dbReference>
<dbReference type="Proteomes" id="UP000284842">
    <property type="component" value="Unassembled WGS sequence"/>
</dbReference>
<evidence type="ECO:0000256" key="2">
    <source>
        <dbReference type="SAM" id="MobiDB-lite"/>
    </source>
</evidence>
<dbReference type="GO" id="GO:0030248">
    <property type="term" value="F:cellulose binding"/>
    <property type="evidence" value="ECO:0007669"/>
    <property type="project" value="InterPro"/>
</dbReference>
<dbReference type="PROSITE" id="PS51164">
    <property type="entry name" value="CBM1_2"/>
    <property type="match status" value="1"/>
</dbReference>
<name>A0A409YLZ5_9AGAR</name>
<dbReference type="EMBL" id="NHTK01000994">
    <property type="protein sequence ID" value="PPR04099.1"/>
    <property type="molecule type" value="Genomic_DNA"/>
</dbReference>
<keyword evidence="6" id="KW-1185">Reference proteome</keyword>
<feature type="signal peptide" evidence="3">
    <location>
        <begin position="1"/>
        <end position="17"/>
    </location>
</feature>
<dbReference type="GO" id="GO:0005975">
    <property type="term" value="P:carbohydrate metabolic process"/>
    <property type="evidence" value="ECO:0007669"/>
    <property type="project" value="InterPro"/>
</dbReference>
<dbReference type="Gene3D" id="2.60.120.1160">
    <property type="match status" value="1"/>
</dbReference>
<gene>
    <name evidence="5" type="ORF">CVT24_010672</name>
</gene>
<dbReference type="GO" id="GO:0005576">
    <property type="term" value="C:extracellular region"/>
    <property type="evidence" value="ECO:0007669"/>
    <property type="project" value="InterPro"/>
</dbReference>
<dbReference type="STRING" id="181874.A0A409YLZ5"/>
<dbReference type="Pfam" id="PF18271">
    <property type="entry name" value="GH131_N"/>
    <property type="match status" value="1"/>
</dbReference>
<dbReference type="SUPFAM" id="SSF57180">
    <property type="entry name" value="Cellulose-binding domain"/>
    <property type="match status" value="1"/>
</dbReference>
<organism evidence="5 6">
    <name type="scientific">Panaeolus cyanescens</name>
    <dbReference type="NCBI Taxonomy" id="181874"/>
    <lineage>
        <taxon>Eukaryota</taxon>
        <taxon>Fungi</taxon>
        <taxon>Dikarya</taxon>
        <taxon>Basidiomycota</taxon>
        <taxon>Agaricomycotina</taxon>
        <taxon>Agaricomycetes</taxon>
        <taxon>Agaricomycetidae</taxon>
        <taxon>Agaricales</taxon>
        <taxon>Agaricineae</taxon>
        <taxon>Galeropsidaceae</taxon>
        <taxon>Panaeolus</taxon>
    </lineage>
</organism>
<feature type="region of interest" description="Disordered" evidence="2">
    <location>
        <begin position="249"/>
        <end position="290"/>
    </location>
</feature>
<feature type="compositionally biased region" description="Low complexity" evidence="2">
    <location>
        <begin position="258"/>
        <end position="289"/>
    </location>
</feature>
<dbReference type="OrthoDB" id="120072at2759"/>
<dbReference type="InterPro" id="IPR035971">
    <property type="entry name" value="CBD_sf"/>
</dbReference>
<proteinExistence type="predicted"/>
<dbReference type="AlphaFoldDB" id="A0A409YLZ5"/>
<reference evidence="5 6" key="1">
    <citation type="journal article" date="2018" name="Evol. Lett.">
        <title>Horizontal gene cluster transfer increased hallucinogenic mushroom diversity.</title>
        <authorList>
            <person name="Reynolds H.T."/>
            <person name="Vijayakumar V."/>
            <person name="Gluck-Thaler E."/>
            <person name="Korotkin H.B."/>
            <person name="Matheny P.B."/>
            <person name="Slot J.C."/>
        </authorList>
    </citation>
    <scope>NUCLEOTIDE SEQUENCE [LARGE SCALE GENOMIC DNA]</scope>
    <source>
        <strain evidence="5 6">2629</strain>
    </source>
</reference>
<dbReference type="PANTHER" id="PTHR34612:SF6">
    <property type="entry name" value="GLYCOSIDE HYDROLASE 131 CATALYTIC N-TERMINAL DOMAIN-CONTAINING PROTEIN"/>
    <property type="match status" value="1"/>
</dbReference>
<evidence type="ECO:0000313" key="5">
    <source>
        <dbReference type="EMBL" id="PPR04099.1"/>
    </source>
</evidence>
<evidence type="ECO:0000256" key="3">
    <source>
        <dbReference type="SAM" id="SignalP"/>
    </source>
</evidence>
<dbReference type="InterPro" id="IPR000254">
    <property type="entry name" value="CBD"/>
</dbReference>
<feature type="chain" id="PRO_5019264658" description="CBM1 domain-containing protein" evidence="3">
    <location>
        <begin position="18"/>
        <end position="326"/>
    </location>
</feature>